<proteinExistence type="predicted"/>
<dbReference type="GO" id="GO:0016020">
    <property type="term" value="C:membrane"/>
    <property type="evidence" value="ECO:0007669"/>
    <property type="project" value="UniProtKB-SubCell"/>
</dbReference>
<feature type="compositionally biased region" description="Polar residues" evidence="5">
    <location>
        <begin position="578"/>
        <end position="609"/>
    </location>
</feature>
<evidence type="ECO:0000256" key="3">
    <source>
        <dbReference type="ARBA" id="ARBA00022989"/>
    </source>
</evidence>
<accession>A0A553P7G6</accession>
<keyword evidence="3 6" id="KW-1133">Transmembrane helix</keyword>
<evidence type="ECO:0000256" key="7">
    <source>
        <dbReference type="SAM" id="SignalP"/>
    </source>
</evidence>
<name>A0A553P7G6_TIGCA</name>
<gene>
    <name evidence="8" type="ORF">TCAL_05031</name>
</gene>
<sequence length="609" mass="68862">MKLILILIALGTGVQSQGDEIVFDSEDQDVECNFYESDYAENCHHRNYPNGQTLRQILGGGEIRECCHDNGYLFFDHCGTRPFGGEEVCGYPFQDPTHPKFTLLCPSHCTTGNLDRSSFEILPNGTLHNLPSDEYRTTEEYCVAYHCDDTETVGWSIKAQVCECADEDQIAQVNAAIPVDHPRCCPQTLHSDMEKGDLGCPRDNTGTEKALSCSYPNMWYDIKWSEVTFGPTQVSFPMAFNGSDVTLRRDDVDYCLGVEKNPRTKEIESKFMYCHTPCFGQTPCINSCTMPGEFRTDSQVPDNMNYSNLIGYRFSNPSFGLDLEHMDKLAPLGRLCPKGHDRNNLLRPDLRCSDEFIIEIGNSTQPMLRLLKTNELIGNFCLNFQDAHTFGVELCQPIRSHPTRLNGRGTSRSRYLKERIVGYSVPISITLLTLLIEIVGPSCSTYRPRFAEERCFFADRSGKFFWFYLPITGMLVINMVMFVKVVIAMTRVNQEKDKFQLQNQSGGKRTEKRDRYFTDILNMCQGFYIFFVFVCKRNVFKVIFPNRGSASRNGAAVGPKLGFRNLSQKMKKTEKQDGYNTSNQSKASENNTKGTYLGQTTSGAANSSA</sequence>
<dbReference type="PANTHER" id="PTHR46953">
    <property type="entry name" value="G-PROTEIN COUPLED RECEPTOR MTH-LIKE 1-RELATED"/>
    <property type="match status" value="1"/>
</dbReference>
<feature type="region of interest" description="Disordered" evidence="5">
    <location>
        <begin position="570"/>
        <end position="609"/>
    </location>
</feature>
<protein>
    <recommendedName>
        <fullName evidence="10">Methuselah N-terminal domain-containing protein</fullName>
    </recommendedName>
</protein>
<evidence type="ECO:0000313" key="8">
    <source>
        <dbReference type="EMBL" id="TRY73580.1"/>
    </source>
</evidence>
<dbReference type="InterPro" id="IPR000832">
    <property type="entry name" value="GPCR_2_secretin-like"/>
</dbReference>
<feature type="signal peptide" evidence="7">
    <location>
        <begin position="1"/>
        <end position="16"/>
    </location>
</feature>
<evidence type="ECO:0000256" key="2">
    <source>
        <dbReference type="ARBA" id="ARBA00022692"/>
    </source>
</evidence>
<evidence type="ECO:0000313" key="9">
    <source>
        <dbReference type="Proteomes" id="UP000318571"/>
    </source>
</evidence>
<comment type="caution">
    <text evidence="8">The sequence shown here is derived from an EMBL/GenBank/DDBJ whole genome shotgun (WGS) entry which is preliminary data.</text>
</comment>
<feature type="transmembrane region" description="Helical" evidence="6">
    <location>
        <begin position="464"/>
        <end position="487"/>
    </location>
</feature>
<evidence type="ECO:0000256" key="6">
    <source>
        <dbReference type="SAM" id="Phobius"/>
    </source>
</evidence>
<dbReference type="OMA" id="EIRECCH"/>
<evidence type="ECO:0000256" key="5">
    <source>
        <dbReference type="SAM" id="MobiDB-lite"/>
    </source>
</evidence>
<dbReference type="AlphaFoldDB" id="A0A553P7G6"/>
<dbReference type="Pfam" id="PF00002">
    <property type="entry name" value="7tm_2"/>
    <property type="match status" value="1"/>
</dbReference>
<comment type="subcellular location">
    <subcellularLocation>
        <location evidence="1">Membrane</location>
        <topology evidence="1">Multi-pass membrane protein</topology>
    </subcellularLocation>
</comment>
<evidence type="ECO:0000256" key="1">
    <source>
        <dbReference type="ARBA" id="ARBA00004141"/>
    </source>
</evidence>
<dbReference type="PANTHER" id="PTHR46953:SF1">
    <property type="entry name" value="G-PROTEIN COUPLED RECEPTOR MTH-LIKE 1-RELATED"/>
    <property type="match status" value="1"/>
</dbReference>
<dbReference type="GO" id="GO:0004930">
    <property type="term" value="F:G protein-coupled receptor activity"/>
    <property type="evidence" value="ECO:0007669"/>
    <property type="project" value="InterPro"/>
</dbReference>
<reference evidence="8 9" key="1">
    <citation type="journal article" date="2018" name="Nat. Ecol. Evol.">
        <title>Genomic signatures of mitonuclear coevolution across populations of Tigriopus californicus.</title>
        <authorList>
            <person name="Barreto F.S."/>
            <person name="Watson E.T."/>
            <person name="Lima T.G."/>
            <person name="Willett C.S."/>
            <person name="Edmands S."/>
            <person name="Li W."/>
            <person name="Burton R.S."/>
        </authorList>
    </citation>
    <scope>NUCLEOTIDE SEQUENCE [LARGE SCALE GENOMIC DNA]</scope>
    <source>
        <strain evidence="8 9">San Diego</strain>
    </source>
</reference>
<keyword evidence="2 6" id="KW-0812">Transmembrane</keyword>
<dbReference type="InterPro" id="IPR052808">
    <property type="entry name" value="GPCR_Mth-like"/>
</dbReference>
<organism evidence="8 9">
    <name type="scientific">Tigriopus californicus</name>
    <name type="common">Marine copepod</name>
    <dbReference type="NCBI Taxonomy" id="6832"/>
    <lineage>
        <taxon>Eukaryota</taxon>
        <taxon>Metazoa</taxon>
        <taxon>Ecdysozoa</taxon>
        <taxon>Arthropoda</taxon>
        <taxon>Crustacea</taxon>
        <taxon>Multicrustacea</taxon>
        <taxon>Hexanauplia</taxon>
        <taxon>Copepoda</taxon>
        <taxon>Harpacticoida</taxon>
        <taxon>Harpacticidae</taxon>
        <taxon>Tigriopus</taxon>
    </lineage>
</organism>
<keyword evidence="7" id="KW-0732">Signal</keyword>
<keyword evidence="9" id="KW-1185">Reference proteome</keyword>
<dbReference type="EMBL" id="VCGU01000007">
    <property type="protein sequence ID" value="TRY73580.1"/>
    <property type="molecule type" value="Genomic_DNA"/>
</dbReference>
<evidence type="ECO:0008006" key="10">
    <source>
        <dbReference type="Google" id="ProtNLM"/>
    </source>
</evidence>
<feature type="chain" id="PRO_5021757254" description="Methuselah N-terminal domain-containing protein" evidence="7">
    <location>
        <begin position="17"/>
        <end position="609"/>
    </location>
</feature>
<keyword evidence="4 6" id="KW-0472">Membrane</keyword>
<evidence type="ECO:0000256" key="4">
    <source>
        <dbReference type="ARBA" id="ARBA00023136"/>
    </source>
</evidence>
<dbReference type="Gene3D" id="1.20.1070.10">
    <property type="entry name" value="Rhodopsin 7-helix transmembrane proteins"/>
    <property type="match status" value="1"/>
</dbReference>
<dbReference type="Proteomes" id="UP000318571">
    <property type="component" value="Chromosome 3"/>
</dbReference>